<keyword evidence="11" id="KW-0810">Translation regulation</keyword>
<evidence type="ECO:0000256" key="21">
    <source>
        <dbReference type="PIRSR" id="PIRSR000149-1"/>
    </source>
</evidence>
<dbReference type="Gene3D" id="3.40.50.720">
    <property type="entry name" value="NAD(P)-binding Rossmann-like Domain"/>
    <property type="match status" value="1"/>
</dbReference>
<comment type="caution">
    <text evidence="26">The sequence shown here is derived from an EMBL/GenBank/DDBJ whole genome shotgun (WGS) entry which is preliminary data.</text>
</comment>
<name>A0A1A6HHI5_NEOLE</name>
<evidence type="ECO:0000256" key="19">
    <source>
        <dbReference type="ARBA" id="ARBA00047698"/>
    </source>
</evidence>
<evidence type="ECO:0000256" key="18">
    <source>
        <dbReference type="ARBA" id="ARBA00046997"/>
    </source>
</evidence>
<evidence type="ECO:0000256" key="2">
    <source>
        <dbReference type="ARBA" id="ARBA00004245"/>
    </source>
</evidence>
<dbReference type="InterPro" id="IPR020830">
    <property type="entry name" value="GlycerAld_3-P_DH_AS"/>
</dbReference>
<keyword evidence="16" id="KW-0539">Nucleus</keyword>
<keyword evidence="9" id="KW-0053">Apoptosis</keyword>
<accession>A0A1A6HHI5</accession>
<feature type="domain" description="Glyceraldehyde 3-phosphate dehydrogenase NAD(P) binding" evidence="25">
    <location>
        <begin position="3"/>
        <end position="137"/>
    </location>
</feature>
<dbReference type="GO" id="GO:0006915">
    <property type="term" value="P:apoptotic process"/>
    <property type="evidence" value="ECO:0007669"/>
    <property type="project" value="UniProtKB-KW"/>
</dbReference>
<keyword evidence="15" id="KW-0206">Cytoskeleton</keyword>
<dbReference type="FunFam" id="3.40.50.720:FF:000319">
    <property type="entry name" value="Glyceraldehyde-3-phosphate dehydrogenase"/>
    <property type="match status" value="1"/>
</dbReference>
<dbReference type="OrthoDB" id="1152826at2759"/>
<dbReference type="PANTHER" id="PTHR10836">
    <property type="entry name" value="GLYCERALDEHYDE 3-PHOSPHATE DEHYDROGENASE"/>
    <property type="match status" value="1"/>
</dbReference>
<dbReference type="GO" id="GO:0051287">
    <property type="term" value="F:NAD binding"/>
    <property type="evidence" value="ECO:0007669"/>
    <property type="project" value="InterPro"/>
</dbReference>
<dbReference type="GO" id="GO:0005856">
    <property type="term" value="C:cytoskeleton"/>
    <property type="evidence" value="ECO:0007669"/>
    <property type="project" value="UniProtKB-SubCell"/>
</dbReference>
<gene>
    <name evidence="26" type="ORF">A6R68_19885</name>
</gene>
<dbReference type="Proteomes" id="UP000092124">
    <property type="component" value="Unassembled WGS sequence"/>
</dbReference>
<evidence type="ECO:0000256" key="23">
    <source>
        <dbReference type="PIRSR" id="PIRSR000149-4"/>
    </source>
</evidence>
<evidence type="ECO:0000313" key="26">
    <source>
        <dbReference type="EMBL" id="OBS77726.1"/>
    </source>
</evidence>
<evidence type="ECO:0000256" key="24">
    <source>
        <dbReference type="RuleBase" id="RU000397"/>
    </source>
</evidence>
<protein>
    <recommendedName>
        <fullName evidence="6">glyceraldehyde-3-phosphate dehydrogenase (phosphorylating)</fullName>
        <ecNumber evidence="6">1.2.1.12</ecNumber>
    </recommendedName>
    <alternativeName>
        <fullName evidence="17">Peptidyl-cysteine S-nitrosylase GAPDH</fullName>
    </alternativeName>
</protein>
<evidence type="ECO:0000256" key="22">
    <source>
        <dbReference type="PIRSR" id="PIRSR000149-3"/>
    </source>
</evidence>
<comment type="subcellular location">
    <subcellularLocation>
        <location evidence="2">Cytoplasm</location>
        <location evidence="2">Cytoskeleton</location>
    </subcellularLocation>
    <subcellularLocation>
        <location evidence="3">Cytoplasm</location>
        <location evidence="3">Cytosol</location>
    </subcellularLocation>
    <subcellularLocation>
        <location evidence="1">Nucleus</location>
    </subcellularLocation>
</comment>
<evidence type="ECO:0000256" key="11">
    <source>
        <dbReference type="ARBA" id="ARBA00022845"/>
    </source>
</evidence>
<dbReference type="Gene3D" id="3.30.360.10">
    <property type="entry name" value="Dihydrodipicolinate Reductase, domain 2"/>
    <property type="match status" value="1"/>
</dbReference>
<evidence type="ECO:0000256" key="6">
    <source>
        <dbReference type="ARBA" id="ARBA00013119"/>
    </source>
</evidence>
<dbReference type="GO" id="GO:0005634">
    <property type="term" value="C:nucleus"/>
    <property type="evidence" value="ECO:0007669"/>
    <property type="project" value="UniProtKB-SubCell"/>
</dbReference>
<dbReference type="SMART" id="SM00846">
    <property type="entry name" value="Gp_dh_N"/>
    <property type="match status" value="1"/>
</dbReference>
<dbReference type="GO" id="GO:0006096">
    <property type="term" value="P:glycolytic process"/>
    <property type="evidence" value="ECO:0007669"/>
    <property type="project" value="UniProtKB-KW"/>
</dbReference>
<evidence type="ECO:0000256" key="8">
    <source>
        <dbReference type="ARBA" id="ARBA00022679"/>
    </source>
</evidence>
<evidence type="ECO:0000256" key="9">
    <source>
        <dbReference type="ARBA" id="ARBA00022703"/>
    </source>
</evidence>
<keyword evidence="12" id="KW-0560">Oxidoreductase</keyword>
<dbReference type="SUPFAM" id="SSF55347">
    <property type="entry name" value="Glyceraldehyde-3-phosphate dehydrogenase-like, C-terminal domain"/>
    <property type="match status" value="1"/>
</dbReference>
<dbReference type="GO" id="GO:0016740">
    <property type="term" value="F:transferase activity"/>
    <property type="evidence" value="ECO:0007669"/>
    <property type="project" value="UniProtKB-KW"/>
</dbReference>
<keyword evidence="10" id="KW-0702">S-nitrosylation</keyword>
<keyword evidence="27" id="KW-1185">Reference proteome</keyword>
<dbReference type="InterPro" id="IPR020829">
    <property type="entry name" value="GlycerAld_3-P_DH_cat"/>
</dbReference>
<comment type="subunit">
    <text evidence="18">Homotetramer. Interacts with TPPP; the interaction is direct. Interacts (when S-nitrosylated) with SIAH1; leading to nuclear translocation. Interacts with RILPL1/GOSPEL, leading to prevent the interaction between GAPDH and SIAH1 and prevent nuclear translocation. Interacts with CHP1; the interaction increases the binding of CHP1 with microtubules. Associates with microtubules. Interacts with EIF1AD, USP25, PRKCI and WARS1. Interacts with phosphorylated RPL13A; inhibited by oxidatively-modified low-densitity lipoprotein (LDL(ox)). Component of the GAIT complex. Interacts with FKBP6; leading to inhibit GAPDH catalytic activity. Interacts with TRAF2, promoting TRAF2 ubiquitination. Interacts with TRAF3, promoting TRAF3 ubiquitination.</text>
</comment>
<proteinExistence type="inferred from homology"/>
<keyword evidence="13 22" id="KW-0520">NAD</keyword>
<dbReference type="Pfam" id="PF02800">
    <property type="entry name" value="Gp_dh_C"/>
    <property type="match status" value="1"/>
</dbReference>
<evidence type="ECO:0000256" key="4">
    <source>
        <dbReference type="ARBA" id="ARBA00004869"/>
    </source>
</evidence>
<organism evidence="26 27">
    <name type="scientific">Neotoma lepida</name>
    <name type="common">Desert woodrat</name>
    <dbReference type="NCBI Taxonomy" id="56216"/>
    <lineage>
        <taxon>Eukaryota</taxon>
        <taxon>Metazoa</taxon>
        <taxon>Chordata</taxon>
        <taxon>Craniata</taxon>
        <taxon>Vertebrata</taxon>
        <taxon>Euteleostomi</taxon>
        <taxon>Mammalia</taxon>
        <taxon>Eutheria</taxon>
        <taxon>Euarchontoglires</taxon>
        <taxon>Glires</taxon>
        <taxon>Rodentia</taxon>
        <taxon>Myomorpha</taxon>
        <taxon>Muroidea</taxon>
        <taxon>Cricetidae</taxon>
        <taxon>Neotominae</taxon>
        <taxon>Neotoma</taxon>
    </lineage>
</organism>
<reference evidence="26 27" key="1">
    <citation type="submission" date="2016-06" db="EMBL/GenBank/DDBJ databases">
        <title>The Draft Genome Sequence and Annotation of the Desert Woodrat Neotoma lepida.</title>
        <authorList>
            <person name="Campbell M."/>
            <person name="Oakeson K.F."/>
            <person name="Yandell M."/>
            <person name="Halpert J.R."/>
            <person name="Dearing D."/>
        </authorList>
    </citation>
    <scope>NUCLEOTIDE SEQUENCE [LARGE SCALE GENOMIC DNA]</scope>
    <source>
        <strain evidence="26">417</strain>
        <tissue evidence="26">Liver</tissue>
    </source>
</reference>
<evidence type="ECO:0000256" key="1">
    <source>
        <dbReference type="ARBA" id="ARBA00004123"/>
    </source>
</evidence>
<dbReference type="PRINTS" id="PR00078">
    <property type="entry name" value="G3PDHDRGNASE"/>
</dbReference>
<dbReference type="InterPro" id="IPR020831">
    <property type="entry name" value="GlycerAld/Erythrose_P_DH"/>
</dbReference>
<feature type="active site" description="Nucleophile" evidence="21">
    <location>
        <position position="137"/>
    </location>
</feature>
<keyword evidence="8" id="KW-0808">Transferase</keyword>
<sequence length="284" mass="30185">MMVTVIVNRSDCIGHLAVRAAFQSGKVNVVVINDPFINLNNMVYMLQYNSTHRKFNSTAKAENGKYPTNINWGDAGAKYVVESTGVFTTRKKAGTYLKGGAKRVIIFSPSADAQKFVVGVNNEKYDNSLKIVSKASCTTNCLGPLAKAIHKNFSIVEGLMTTVHAITAIQKTVEGHSGKLGGDGPGASKNIIPASTGVAKAMGKLIGMAFHVPTPNVSIVDLTCCLEKAAKHNDIKKVVKQASEGPLKGILGHTEDQVVSCDINSDPTLPLLMLGLALLSMTTL</sequence>
<dbReference type="PANTHER" id="PTHR10836:SF111">
    <property type="entry name" value="GLYCERALDEHYDE-3-PHOSPHATE DEHYDROGENASE"/>
    <property type="match status" value="1"/>
</dbReference>
<dbReference type="GO" id="GO:0006417">
    <property type="term" value="P:regulation of translation"/>
    <property type="evidence" value="ECO:0007669"/>
    <property type="project" value="UniProtKB-KW"/>
</dbReference>
<evidence type="ECO:0000256" key="15">
    <source>
        <dbReference type="ARBA" id="ARBA00023212"/>
    </source>
</evidence>
<dbReference type="EMBL" id="LZPO01028128">
    <property type="protein sequence ID" value="OBS77726.1"/>
    <property type="molecule type" value="Genomic_DNA"/>
</dbReference>
<dbReference type="PIRSF" id="PIRSF000149">
    <property type="entry name" value="GAP_DH"/>
    <property type="match status" value="1"/>
</dbReference>
<evidence type="ECO:0000256" key="12">
    <source>
        <dbReference type="ARBA" id="ARBA00023002"/>
    </source>
</evidence>
<evidence type="ECO:0000256" key="16">
    <source>
        <dbReference type="ARBA" id="ARBA00023242"/>
    </source>
</evidence>
<keyword evidence="14" id="KW-0324">Glycolysis</keyword>
<dbReference type="Pfam" id="PF00044">
    <property type="entry name" value="Gp_dh_N"/>
    <property type="match status" value="1"/>
</dbReference>
<dbReference type="EC" id="1.2.1.12" evidence="6"/>
<evidence type="ECO:0000256" key="3">
    <source>
        <dbReference type="ARBA" id="ARBA00004514"/>
    </source>
</evidence>
<evidence type="ECO:0000256" key="17">
    <source>
        <dbReference type="ARBA" id="ARBA00031890"/>
    </source>
</evidence>
<feature type="site" description="Activates thiol group during catalysis" evidence="23">
    <location>
        <position position="164"/>
    </location>
</feature>
<evidence type="ECO:0000313" key="27">
    <source>
        <dbReference type="Proteomes" id="UP000092124"/>
    </source>
</evidence>
<evidence type="ECO:0000256" key="5">
    <source>
        <dbReference type="ARBA" id="ARBA00007406"/>
    </source>
</evidence>
<comment type="catalytic activity">
    <reaction evidence="20">
        <text>S-nitroso-L-cysteinyl-[GAPDH] + L-cysteinyl-[protein] = L-cysteinyl-[GAPDH] + S-nitroso-L-cysteinyl-[protein]</text>
        <dbReference type="Rhea" id="RHEA:66684"/>
        <dbReference type="Rhea" id="RHEA-COMP:10131"/>
        <dbReference type="Rhea" id="RHEA-COMP:17089"/>
        <dbReference type="Rhea" id="RHEA-COMP:17090"/>
        <dbReference type="Rhea" id="RHEA-COMP:17091"/>
        <dbReference type="ChEBI" id="CHEBI:29950"/>
        <dbReference type="ChEBI" id="CHEBI:149494"/>
    </reaction>
    <physiologicalReaction direction="left-to-right" evidence="20">
        <dbReference type="Rhea" id="RHEA:66685"/>
    </physiologicalReaction>
</comment>
<dbReference type="SUPFAM" id="SSF51735">
    <property type="entry name" value="NAD(P)-binding Rossmann-fold domains"/>
    <property type="match status" value="1"/>
</dbReference>
<evidence type="ECO:0000256" key="10">
    <source>
        <dbReference type="ARBA" id="ARBA00022799"/>
    </source>
</evidence>
<dbReference type="InterPro" id="IPR020828">
    <property type="entry name" value="GlycerAld_3-P_DH_NAD(P)-bd"/>
</dbReference>
<evidence type="ECO:0000256" key="7">
    <source>
        <dbReference type="ARBA" id="ARBA00022490"/>
    </source>
</evidence>
<dbReference type="GO" id="GO:0004365">
    <property type="term" value="F:glyceraldehyde-3-phosphate dehydrogenase (NAD+) (phosphorylating) activity"/>
    <property type="evidence" value="ECO:0007669"/>
    <property type="project" value="UniProtKB-EC"/>
</dbReference>
<dbReference type="AlphaFoldDB" id="A0A1A6HHI5"/>
<keyword evidence="7" id="KW-0963">Cytoplasm</keyword>
<keyword evidence="22" id="KW-0547">Nucleotide-binding</keyword>
<evidence type="ECO:0000256" key="20">
    <source>
        <dbReference type="ARBA" id="ARBA00048005"/>
    </source>
</evidence>
<dbReference type="GO" id="GO:0005829">
    <property type="term" value="C:cytosol"/>
    <property type="evidence" value="ECO:0007669"/>
    <property type="project" value="UniProtKB-SubCell"/>
</dbReference>
<comment type="pathway">
    <text evidence="4">Carbohydrate degradation; glycolysis; pyruvate from D-glyceraldehyde 3-phosphate: step 1/5.</text>
</comment>
<comment type="similarity">
    <text evidence="5 24">Belongs to the glyceraldehyde-3-phosphate dehydrogenase family.</text>
</comment>
<dbReference type="InterPro" id="IPR036291">
    <property type="entry name" value="NAD(P)-bd_dom_sf"/>
</dbReference>
<evidence type="ECO:0000256" key="14">
    <source>
        <dbReference type="ARBA" id="ARBA00023152"/>
    </source>
</evidence>
<dbReference type="PROSITE" id="PS00071">
    <property type="entry name" value="GAPDH"/>
    <property type="match status" value="1"/>
</dbReference>
<evidence type="ECO:0000259" key="25">
    <source>
        <dbReference type="SMART" id="SM00846"/>
    </source>
</evidence>
<dbReference type="STRING" id="56216.A0A1A6HHI5"/>
<evidence type="ECO:0000256" key="13">
    <source>
        <dbReference type="ARBA" id="ARBA00023027"/>
    </source>
</evidence>
<feature type="binding site" evidence="22">
    <location>
        <position position="34"/>
    </location>
    <ligand>
        <name>NAD(+)</name>
        <dbReference type="ChEBI" id="CHEBI:57540"/>
    </ligand>
</feature>
<comment type="catalytic activity">
    <reaction evidence="19">
        <text>D-glyceraldehyde 3-phosphate + phosphate + NAD(+) = (2R)-3-phospho-glyceroyl phosphate + NADH + H(+)</text>
        <dbReference type="Rhea" id="RHEA:10300"/>
        <dbReference type="ChEBI" id="CHEBI:15378"/>
        <dbReference type="ChEBI" id="CHEBI:43474"/>
        <dbReference type="ChEBI" id="CHEBI:57540"/>
        <dbReference type="ChEBI" id="CHEBI:57604"/>
        <dbReference type="ChEBI" id="CHEBI:57945"/>
        <dbReference type="ChEBI" id="CHEBI:59776"/>
        <dbReference type="EC" id="1.2.1.12"/>
    </reaction>
</comment>